<dbReference type="HOGENOM" id="CLU_001570_2_3_1"/>
<keyword evidence="4 9" id="KW-0349">Heme</keyword>
<evidence type="ECO:0000256" key="11">
    <source>
        <dbReference type="SAM" id="Phobius"/>
    </source>
</evidence>
<dbReference type="CDD" id="cd11065">
    <property type="entry name" value="CYP64-like"/>
    <property type="match status" value="1"/>
</dbReference>
<dbReference type="AlphaFoldDB" id="A0A067SHS4"/>
<protein>
    <recommendedName>
        <fullName evidence="14">Cytochrome P450</fullName>
    </recommendedName>
</protein>
<dbReference type="SUPFAM" id="SSF48264">
    <property type="entry name" value="Cytochrome P450"/>
    <property type="match status" value="1"/>
</dbReference>
<keyword evidence="11" id="KW-0812">Transmembrane</keyword>
<sequence length="501" mass="56653">MYTTFIWVVISATTLCLLRLIFRPPSNVKGPPCLPIIGNLLQVPVSHPWVRFAEWKKPYGDIIPLKIFGRRLFVLNSRAVAVELFEKRSAIYSERPQRQMANLCGFGKALLFHKYGEVVRKTRKLMHAEISRSAVSQHKELQEREVQNFVDRILRSPKTLHGDSQRLAASVILMISHGYKVNGPNDPFVSLAEQVMSYVEKVITPNNFLVDSLPILLYLPEWFPGAHFKLEAKICRELLNRLMIEPYLMVVKQLVHGYAQPSLVSRNLENRLMDTTEEEKDLLMWTAGGLYAGGSHSTVAIIMSFFLCMLLHPDVQQKAQKELEIIRSEGRLPRMTDKACLPYIECILQEVLRWRPVAPLAAHSTLVDDVYDGITIPAGSVVMANAWAFTHDEDIYESPEQFNPDRFLSQGVPDPRTMVFGFGRRSCPGVYLVDNLLWVVIATTLATLEILPELDEGGKPIIPSAEYTSGAVSHPLPFQCRILPRFSNSEELIADAVASWS</sequence>
<proteinExistence type="inferred from homology"/>
<evidence type="ECO:0000256" key="2">
    <source>
        <dbReference type="ARBA" id="ARBA00005179"/>
    </source>
</evidence>
<dbReference type="PRINTS" id="PR00463">
    <property type="entry name" value="EP450I"/>
</dbReference>
<dbReference type="Proteomes" id="UP000027222">
    <property type="component" value="Unassembled WGS sequence"/>
</dbReference>
<evidence type="ECO:0000256" key="6">
    <source>
        <dbReference type="ARBA" id="ARBA00023002"/>
    </source>
</evidence>
<keyword evidence="8 10" id="KW-0503">Monooxygenase</keyword>
<reference evidence="13" key="1">
    <citation type="journal article" date="2014" name="Proc. Natl. Acad. Sci. U.S.A.">
        <title>Extensive sampling of basidiomycete genomes demonstrates inadequacy of the white-rot/brown-rot paradigm for wood decay fungi.</title>
        <authorList>
            <person name="Riley R."/>
            <person name="Salamov A.A."/>
            <person name="Brown D.W."/>
            <person name="Nagy L.G."/>
            <person name="Floudas D."/>
            <person name="Held B.W."/>
            <person name="Levasseur A."/>
            <person name="Lombard V."/>
            <person name="Morin E."/>
            <person name="Otillar R."/>
            <person name="Lindquist E.A."/>
            <person name="Sun H."/>
            <person name="LaButti K.M."/>
            <person name="Schmutz J."/>
            <person name="Jabbour D."/>
            <person name="Luo H."/>
            <person name="Baker S.E."/>
            <person name="Pisabarro A.G."/>
            <person name="Walton J.D."/>
            <person name="Blanchette R.A."/>
            <person name="Henrissat B."/>
            <person name="Martin F."/>
            <person name="Cullen D."/>
            <person name="Hibbett D.S."/>
            <person name="Grigoriev I.V."/>
        </authorList>
    </citation>
    <scope>NUCLEOTIDE SEQUENCE [LARGE SCALE GENOMIC DNA]</scope>
    <source>
        <strain evidence="13">CBS 339.88</strain>
    </source>
</reference>
<dbReference type="InterPro" id="IPR001128">
    <property type="entry name" value="Cyt_P450"/>
</dbReference>
<dbReference type="InterPro" id="IPR017972">
    <property type="entry name" value="Cyt_P450_CS"/>
</dbReference>
<keyword evidence="6 10" id="KW-0560">Oxidoreductase</keyword>
<dbReference type="Pfam" id="PF00067">
    <property type="entry name" value="p450"/>
    <property type="match status" value="1"/>
</dbReference>
<keyword evidence="5 9" id="KW-0479">Metal-binding</keyword>
<dbReference type="PROSITE" id="PS00086">
    <property type="entry name" value="CYTOCHROME_P450"/>
    <property type="match status" value="1"/>
</dbReference>
<evidence type="ECO:0000256" key="9">
    <source>
        <dbReference type="PIRSR" id="PIRSR602401-1"/>
    </source>
</evidence>
<evidence type="ECO:0000256" key="10">
    <source>
        <dbReference type="RuleBase" id="RU000461"/>
    </source>
</evidence>
<dbReference type="GO" id="GO:0020037">
    <property type="term" value="F:heme binding"/>
    <property type="evidence" value="ECO:0007669"/>
    <property type="project" value="InterPro"/>
</dbReference>
<dbReference type="GO" id="GO:0005506">
    <property type="term" value="F:iron ion binding"/>
    <property type="evidence" value="ECO:0007669"/>
    <property type="project" value="InterPro"/>
</dbReference>
<keyword evidence="11" id="KW-1133">Transmembrane helix</keyword>
<gene>
    <name evidence="12" type="ORF">GALMADRAFT_77321</name>
</gene>
<dbReference type="PANTHER" id="PTHR46300">
    <property type="entry name" value="P450, PUTATIVE (EUROFUNG)-RELATED-RELATED"/>
    <property type="match status" value="1"/>
</dbReference>
<evidence type="ECO:0000256" key="5">
    <source>
        <dbReference type="ARBA" id="ARBA00022723"/>
    </source>
</evidence>
<evidence type="ECO:0000256" key="4">
    <source>
        <dbReference type="ARBA" id="ARBA00022617"/>
    </source>
</evidence>
<evidence type="ECO:0000313" key="13">
    <source>
        <dbReference type="Proteomes" id="UP000027222"/>
    </source>
</evidence>
<dbReference type="GO" id="GO:0004497">
    <property type="term" value="F:monooxygenase activity"/>
    <property type="evidence" value="ECO:0007669"/>
    <property type="project" value="UniProtKB-KW"/>
</dbReference>
<dbReference type="OrthoDB" id="2789670at2759"/>
<evidence type="ECO:0000256" key="7">
    <source>
        <dbReference type="ARBA" id="ARBA00023004"/>
    </source>
</evidence>
<dbReference type="InterPro" id="IPR002401">
    <property type="entry name" value="Cyt_P450_E_grp-I"/>
</dbReference>
<comment type="cofactor">
    <cofactor evidence="1 9">
        <name>heme</name>
        <dbReference type="ChEBI" id="CHEBI:30413"/>
    </cofactor>
</comment>
<evidence type="ECO:0008006" key="14">
    <source>
        <dbReference type="Google" id="ProtNLM"/>
    </source>
</evidence>
<feature type="transmembrane region" description="Helical" evidence="11">
    <location>
        <begin position="6"/>
        <end position="22"/>
    </location>
</feature>
<dbReference type="STRING" id="685588.A0A067SHS4"/>
<dbReference type="InterPro" id="IPR036396">
    <property type="entry name" value="Cyt_P450_sf"/>
</dbReference>
<evidence type="ECO:0000313" key="12">
    <source>
        <dbReference type="EMBL" id="KDR69562.1"/>
    </source>
</evidence>
<evidence type="ECO:0000256" key="1">
    <source>
        <dbReference type="ARBA" id="ARBA00001971"/>
    </source>
</evidence>
<organism evidence="12 13">
    <name type="scientific">Galerina marginata (strain CBS 339.88)</name>
    <dbReference type="NCBI Taxonomy" id="685588"/>
    <lineage>
        <taxon>Eukaryota</taxon>
        <taxon>Fungi</taxon>
        <taxon>Dikarya</taxon>
        <taxon>Basidiomycota</taxon>
        <taxon>Agaricomycotina</taxon>
        <taxon>Agaricomycetes</taxon>
        <taxon>Agaricomycetidae</taxon>
        <taxon>Agaricales</taxon>
        <taxon>Agaricineae</taxon>
        <taxon>Strophariaceae</taxon>
        <taxon>Galerina</taxon>
    </lineage>
</organism>
<comment type="pathway">
    <text evidence="2">Secondary metabolite biosynthesis.</text>
</comment>
<evidence type="ECO:0000256" key="8">
    <source>
        <dbReference type="ARBA" id="ARBA00023033"/>
    </source>
</evidence>
<evidence type="ECO:0000256" key="3">
    <source>
        <dbReference type="ARBA" id="ARBA00010617"/>
    </source>
</evidence>
<dbReference type="PRINTS" id="PR00385">
    <property type="entry name" value="P450"/>
</dbReference>
<dbReference type="EMBL" id="KL142401">
    <property type="protein sequence ID" value="KDR69562.1"/>
    <property type="molecule type" value="Genomic_DNA"/>
</dbReference>
<dbReference type="Gene3D" id="1.10.630.10">
    <property type="entry name" value="Cytochrome P450"/>
    <property type="match status" value="1"/>
</dbReference>
<feature type="binding site" description="axial binding residue" evidence="9">
    <location>
        <position position="427"/>
    </location>
    <ligand>
        <name>heme</name>
        <dbReference type="ChEBI" id="CHEBI:30413"/>
    </ligand>
    <ligandPart>
        <name>Fe</name>
        <dbReference type="ChEBI" id="CHEBI:18248"/>
    </ligandPart>
</feature>
<keyword evidence="7 9" id="KW-0408">Iron</keyword>
<keyword evidence="13" id="KW-1185">Reference proteome</keyword>
<comment type="similarity">
    <text evidence="3 10">Belongs to the cytochrome P450 family.</text>
</comment>
<dbReference type="PANTHER" id="PTHR46300:SF7">
    <property type="entry name" value="P450, PUTATIVE (EUROFUNG)-RELATED"/>
    <property type="match status" value="1"/>
</dbReference>
<name>A0A067SHS4_GALM3</name>
<dbReference type="InterPro" id="IPR050364">
    <property type="entry name" value="Cytochrome_P450_fung"/>
</dbReference>
<accession>A0A067SHS4</accession>
<dbReference type="GO" id="GO:0016705">
    <property type="term" value="F:oxidoreductase activity, acting on paired donors, with incorporation or reduction of molecular oxygen"/>
    <property type="evidence" value="ECO:0007669"/>
    <property type="project" value="InterPro"/>
</dbReference>
<keyword evidence="11" id="KW-0472">Membrane</keyword>